<dbReference type="AlphaFoldDB" id="A0A7X0DFA2"/>
<dbReference type="Proteomes" id="UP000535501">
    <property type="component" value="Unassembled WGS sequence"/>
</dbReference>
<keyword evidence="2 4" id="KW-0732">Signal</keyword>
<keyword evidence="3" id="KW-0813">Transport</keyword>
<dbReference type="EMBL" id="JACHEJ010000015">
    <property type="protein sequence ID" value="MBB6181926.1"/>
    <property type="molecule type" value="Genomic_DNA"/>
</dbReference>
<keyword evidence="7" id="KW-1185">Reference proteome</keyword>
<dbReference type="PANTHER" id="PTHR30483">
    <property type="entry name" value="LEUCINE-SPECIFIC-BINDING PROTEIN"/>
    <property type="match status" value="1"/>
</dbReference>
<reference evidence="6 7" key="1">
    <citation type="submission" date="2020-08" db="EMBL/GenBank/DDBJ databases">
        <title>Genomic Encyclopedia of Type Strains, Phase IV (KMG-IV): sequencing the most valuable type-strain genomes for metagenomic binning, comparative biology and taxonomic classification.</title>
        <authorList>
            <person name="Goeker M."/>
        </authorList>
    </citation>
    <scope>NUCLEOTIDE SEQUENCE [LARGE SCALE GENOMIC DNA]</scope>
    <source>
        <strain evidence="6 7">DSM 102134</strain>
    </source>
</reference>
<protein>
    <submittedName>
        <fullName evidence="6">Branched-chain amino acid transport system substrate-binding protein</fullName>
    </submittedName>
</protein>
<dbReference type="InterPro" id="IPR051010">
    <property type="entry name" value="BCAA_transport"/>
</dbReference>
<feature type="domain" description="Leucine-binding protein" evidence="5">
    <location>
        <begin position="26"/>
        <end position="383"/>
    </location>
</feature>
<comment type="similarity">
    <text evidence="1">Belongs to the leucine-binding protein family.</text>
</comment>
<evidence type="ECO:0000259" key="5">
    <source>
        <dbReference type="Pfam" id="PF13458"/>
    </source>
</evidence>
<evidence type="ECO:0000256" key="1">
    <source>
        <dbReference type="ARBA" id="ARBA00010062"/>
    </source>
</evidence>
<keyword evidence="3" id="KW-0029">Amino-acid transport</keyword>
<proteinExistence type="inferred from homology"/>
<dbReference type="SUPFAM" id="SSF53822">
    <property type="entry name" value="Periplasmic binding protein-like I"/>
    <property type="match status" value="1"/>
</dbReference>
<dbReference type="InterPro" id="IPR028081">
    <property type="entry name" value="Leu-bd"/>
</dbReference>
<feature type="chain" id="PRO_5030854775" evidence="4">
    <location>
        <begin position="23"/>
        <end position="409"/>
    </location>
</feature>
<evidence type="ECO:0000313" key="7">
    <source>
        <dbReference type="Proteomes" id="UP000535501"/>
    </source>
</evidence>
<evidence type="ECO:0000313" key="6">
    <source>
        <dbReference type="EMBL" id="MBB6181926.1"/>
    </source>
</evidence>
<dbReference type="GO" id="GO:0006865">
    <property type="term" value="P:amino acid transport"/>
    <property type="evidence" value="ECO:0007669"/>
    <property type="project" value="UniProtKB-KW"/>
</dbReference>
<dbReference type="Pfam" id="PF13458">
    <property type="entry name" value="Peripla_BP_6"/>
    <property type="match status" value="1"/>
</dbReference>
<feature type="signal peptide" evidence="4">
    <location>
        <begin position="1"/>
        <end position="22"/>
    </location>
</feature>
<evidence type="ECO:0000256" key="2">
    <source>
        <dbReference type="ARBA" id="ARBA00022729"/>
    </source>
</evidence>
<accession>A0A7X0DFA2</accession>
<comment type="caution">
    <text evidence="6">The sequence shown here is derived from an EMBL/GenBank/DDBJ whole genome shotgun (WGS) entry which is preliminary data.</text>
</comment>
<evidence type="ECO:0000256" key="4">
    <source>
        <dbReference type="SAM" id="SignalP"/>
    </source>
</evidence>
<organism evidence="6 7">
    <name type="scientific">Pseudorhizobium flavum</name>
    <dbReference type="NCBI Taxonomy" id="1335061"/>
    <lineage>
        <taxon>Bacteria</taxon>
        <taxon>Pseudomonadati</taxon>
        <taxon>Pseudomonadota</taxon>
        <taxon>Alphaproteobacteria</taxon>
        <taxon>Hyphomicrobiales</taxon>
        <taxon>Rhizobiaceae</taxon>
        <taxon>Rhizobium/Agrobacterium group</taxon>
        <taxon>Pseudorhizobium</taxon>
    </lineage>
</organism>
<sequence length="409" mass="45680">MMKFWRSAILSASVVLCMPAYAQETFTIGAPASLSGKYADYGNQAKNGVETAIEVWKQVHGDKVAGRPINVLVRDTQSNNATTVSLINMLIETDKVDVIVGPDGSNVAAAAVPPWKKQEDRPIWFAPGGSSSVLEEEVGVDPYFFHTYAWTYYYHQNTSQAFKEIMGADKKVAFIYSDGAYGRAHIDDAKKYFEEAGFEIVASELVREGATDFNPTLMRIRARHPDILYLLVQTNDAVQLTKQIAAARLDVSLLVGTAQVQLSSWQEAVGVQQECWTGVTTWVSGLKYPADEREPKIFPSAADFEKMWMEKYKRTPDFLEVSYYISTMLAMLAADETGSVDREVMKDWLEKQNYNTPLGVSKFEKSRVALHQAFGTMVVFQRQKQDDGSFKSVIVYPKEAATGDLNLCK</sequence>
<gene>
    <name evidence="6" type="ORF">HNQ75_003914</name>
</gene>
<dbReference type="Gene3D" id="3.40.50.2300">
    <property type="match status" value="2"/>
</dbReference>
<name>A0A7X0DFA2_9HYPH</name>
<dbReference type="RefSeq" id="WP_077548669.1">
    <property type="nucleotide sequence ID" value="NZ_JACHEJ010000015.1"/>
</dbReference>
<evidence type="ECO:0000256" key="3">
    <source>
        <dbReference type="ARBA" id="ARBA00022970"/>
    </source>
</evidence>
<dbReference type="PANTHER" id="PTHR30483:SF6">
    <property type="entry name" value="PERIPLASMIC BINDING PROTEIN OF ABC TRANSPORTER FOR NATURAL AMINO ACIDS"/>
    <property type="match status" value="1"/>
</dbReference>
<dbReference type="InterPro" id="IPR028082">
    <property type="entry name" value="Peripla_BP_I"/>
</dbReference>